<evidence type="ECO:0000256" key="4">
    <source>
        <dbReference type="ARBA" id="ARBA00022786"/>
    </source>
</evidence>
<dbReference type="Gene3D" id="3.90.1750.10">
    <property type="entry name" value="Hect, E3 ligase catalytic domains"/>
    <property type="match status" value="1"/>
</dbReference>
<dbReference type="EMBL" id="KB206483">
    <property type="protein sequence ID" value="ELP90873.1"/>
    <property type="molecule type" value="Genomic_DNA"/>
</dbReference>
<feature type="active site" description="Glycyl thioester intermediate" evidence="5">
    <location>
        <position position="622"/>
    </location>
</feature>
<reference evidence="7 8" key="1">
    <citation type="submission" date="2012-10" db="EMBL/GenBank/DDBJ databases">
        <authorList>
            <person name="Zafar N."/>
            <person name="Inman J."/>
            <person name="Hall N."/>
            <person name="Lorenzi H."/>
            <person name="Caler E."/>
        </authorList>
    </citation>
    <scope>NUCLEOTIDE SEQUENCE [LARGE SCALE GENOMIC DNA]</scope>
    <source>
        <strain evidence="7 8">IP1</strain>
    </source>
</reference>
<dbReference type="InterPro" id="IPR044611">
    <property type="entry name" value="E3A/B/C-like"/>
</dbReference>
<dbReference type="Proteomes" id="UP000014680">
    <property type="component" value="Unassembled WGS sequence"/>
</dbReference>
<keyword evidence="8" id="KW-1185">Reference proteome</keyword>
<dbReference type="InterPro" id="IPR042556">
    <property type="entry name" value="AZUL_sf"/>
</dbReference>
<dbReference type="OMA" id="YNEETRC"/>
<dbReference type="CDD" id="cd00078">
    <property type="entry name" value="HECTc"/>
    <property type="match status" value="1"/>
</dbReference>
<sequence length="654" mass="74890">MSLPTKKIPREYYETRLLIGCGVSTCQNTFCRSSPQFQDPVDLDMIYTQQPPLCHLCCNLERLKSLTTAAKVVLTHLVEELFQSSESIISSFTNSKGDFDLLQAFEFCDFILKTSSPLYDAVLKGHKLFLAKVKESQQPIEAIVATLCSEVFAEDDSMGEFCSVIKRGPFLARLRVFLSKQEKEAFLCFLGNMEQFLSVQSILMKTNDFAIFSALDVMKVFYAVNAEKSYVDEDNFYNEVVANARPFPKDIQSFYTNPEKSLLKFPFVIPVNYKMKFLHQEAKQEQEQSTMQALRETIARGQQQNMNLNITIRRDHVLVDSLNQLVEANVADLKKPLHVKFEGEEGLDHGGVRKEWFQLVTRDIFQPNNNMFVYNEKTRMCWFNSTSQSLNDYKLIGTLFGLAIYNGVILEAKLPLVAYKKMLGITTQMNDLEEIQPEVLNSFNFLKDYAKNDIEETMCLTFQHLEEINGQVKTIDLKPNGGEIMVTQENKLEYIQLMTDYILNTSIEKQFSAFISGFKLVFNSRLLTIFSPRELQLLVSGSDVFDFYELENMTRYANGFNKDTPVVKWLWEILHEYPIDLKKKFLFFATGSDRSPPGGLGNLKFIVAKHGDASRLPTSSTCNNLFLLPPYESKEELKEKLTFALNNTNGFGLV</sequence>
<dbReference type="SMART" id="SM00119">
    <property type="entry name" value="HECTc"/>
    <property type="match status" value="1"/>
</dbReference>
<dbReference type="InterPro" id="IPR035983">
    <property type="entry name" value="Hect_E3_ubiquitin_ligase"/>
</dbReference>
<dbReference type="InterPro" id="IPR000569">
    <property type="entry name" value="HECT_dom"/>
</dbReference>
<dbReference type="Pfam" id="PF00632">
    <property type="entry name" value="HECT"/>
    <property type="match status" value="1"/>
</dbReference>
<evidence type="ECO:0000256" key="5">
    <source>
        <dbReference type="PROSITE-ProRule" id="PRU00104"/>
    </source>
</evidence>
<dbReference type="Gene3D" id="6.10.130.10">
    <property type="entry name" value="Ubiquitin-protein ligase E3A, N-terminal zinc-binding domain (AZUL)"/>
    <property type="match status" value="1"/>
</dbReference>
<evidence type="ECO:0000259" key="6">
    <source>
        <dbReference type="PROSITE" id="PS50237"/>
    </source>
</evidence>
<dbReference type="PROSITE" id="PS50237">
    <property type="entry name" value="HECT"/>
    <property type="match status" value="1"/>
</dbReference>
<dbReference type="FunFam" id="3.30.2160.10:FF:000002">
    <property type="entry name" value="Putative Ubiquitin-protein ligase E3C"/>
    <property type="match status" value="1"/>
</dbReference>
<gene>
    <name evidence="7" type="ORF">EIN_359660</name>
</gene>
<evidence type="ECO:0000256" key="1">
    <source>
        <dbReference type="ARBA" id="ARBA00000885"/>
    </source>
</evidence>
<dbReference type="SUPFAM" id="SSF56204">
    <property type="entry name" value="Hect, E3 ligase catalytic domain"/>
    <property type="match status" value="1"/>
</dbReference>
<dbReference type="GO" id="GO:0061630">
    <property type="term" value="F:ubiquitin protein ligase activity"/>
    <property type="evidence" value="ECO:0007669"/>
    <property type="project" value="UniProtKB-EC"/>
</dbReference>
<organism evidence="7 8">
    <name type="scientific">Entamoeba invadens IP1</name>
    <dbReference type="NCBI Taxonomy" id="370355"/>
    <lineage>
        <taxon>Eukaryota</taxon>
        <taxon>Amoebozoa</taxon>
        <taxon>Evosea</taxon>
        <taxon>Archamoebae</taxon>
        <taxon>Mastigamoebida</taxon>
        <taxon>Entamoebidae</taxon>
        <taxon>Entamoeba</taxon>
    </lineage>
</organism>
<dbReference type="VEuPathDB" id="AmoebaDB:EIN_359660"/>
<dbReference type="Gene3D" id="3.30.2160.10">
    <property type="entry name" value="Hect, E3 ligase catalytic domain"/>
    <property type="match status" value="1"/>
</dbReference>
<keyword evidence="4 5" id="KW-0833">Ubl conjugation pathway</keyword>
<dbReference type="EC" id="2.3.2.26" evidence="2"/>
<dbReference type="KEGG" id="eiv:EIN_359660"/>
<dbReference type="AlphaFoldDB" id="A0A0A1U7M3"/>
<accession>A0A0A1U7M3</accession>
<dbReference type="Gene3D" id="3.30.2410.10">
    <property type="entry name" value="Hect, E3 ligase catalytic domain"/>
    <property type="match status" value="1"/>
</dbReference>
<proteinExistence type="predicted"/>
<dbReference type="PANTHER" id="PTHR45700">
    <property type="entry name" value="UBIQUITIN-PROTEIN LIGASE E3C"/>
    <property type="match status" value="1"/>
</dbReference>
<dbReference type="FunFam" id="3.30.2410.10:FF:000003">
    <property type="entry name" value="probable E3 ubiquitin-protein ligase HERC4 isoform X1"/>
    <property type="match status" value="1"/>
</dbReference>
<dbReference type="RefSeq" id="XP_004257644.1">
    <property type="nucleotide sequence ID" value="XM_004257596.1"/>
</dbReference>
<evidence type="ECO:0000313" key="7">
    <source>
        <dbReference type="EMBL" id="ELP90873.1"/>
    </source>
</evidence>
<evidence type="ECO:0000256" key="2">
    <source>
        <dbReference type="ARBA" id="ARBA00012485"/>
    </source>
</evidence>
<feature type="domain" description="HECT" evidence="6">
    <location>
        <begin position="329"/>
        <end position="654"/>
    </location>
</feature>
<evidence type="ECO:0000313" key="8">
    <source>
        <dbReference type="Proteomes" id="UP000014680"/>
    </source>
</evidence>
<dbReference type="GO" id="GO:0000209">
    <property type="term" value="P:protein polyubiquitination"/>
    <property type="evidence" value="ECO:0007669"/>
    <property type="project" value="InterPro"/>
</dbReference>
<dbReference type="GeneID" id="14889901"/>
<protein>
    <recommendedName>
        <fullName evidence="2">HECT-type E3 ubiquitin transferase</fullName>
        <ecNumber evidence="2">2.3.2.26</ecNumber>
    </recommendedName>
</protein>
<dbReference type="PANTHER" id="PTHR45700:SF8">
    <property type="entry name" value="HECT-TYPE E3 UBIQUITIN TRANSFERASE"/>
    <property type="match status" value="1"/>
</dbReference>
<dbReference type="OrthoDB" id="8068875at2759"/>
<comment type="catalytic activity">
    <reaction evidence="1">
        <text>S-ubiquitinyl-[E2 ubiquitin-conjugating enzyme]-L-cysteine + [acceptor protein]-L-lysine = [E2 ubiquitin-conjugating enzyme]-L-cysteine + N(6)-ubiquitinyl-[acceptor protein]-L-lysine.</text>
        <dbReference type="EC" id="2.3.2.26"/>
    </reaction>
</comment>
<name>A0A0A1U7M3_ENTIV</name>
<keyword evidence="3" id="KW-0808">Transferase</keyword>
<evidence type="ECO:0000256" key="3">
    <source>
        <dbReference type="ARBA" id="ARBA00022679"/>
    </source>
</evidence>